<dbReference type="GO" id="GO:0048046">
    <property type="term" value="C:apoplast"/>
    <property type="evidence" value="ECO:0007669"/>
    <property type="project" value="UniProtKB-SubCell"/>
</dbReference>
<feature type="region of interest" description="Disordered" evidence="5">
    <location>
        <begin position="13"/>
        <end position="49"/>
    </location>
</feature>
<name>A0A9D4UDG7_ADICA</name>
<keyword evidence="4" id="KW-0052">Apoplast</keyword>
<dbReference type="Gene3D" id="2.40.480.10">
    <property type="entry name" value="Allene oxide cyclase-like"/>
    <property type="match status" value="1"/>
</dbReference>
<dbReference type="EMBL" id="JABFUD020000019">
    <property type="protein sequence ID" value="KAI5065652.1"/>
    <property type="molecule type" value="Genomic_DNA"/>
</dbReference>
<evidence type="ECO:0000256" key="5">
    <source>
        <dbReference type="SAM" id="MobiDB-lite"/>
    </source>
</evidence>
<dbReference type="OrthoDB" id="1862428at2759"/>
<evidence type="ECO:0000313" key="6">
    <source>
        <dbReference type="EMBL" id="KAI5065652.1"/>
    </source>
</evidence>
<dbReference type="Proteomes" id="UP000886520">
    <property type="component" value="Chromosome 19"/>
</dbReference>
<evidence type="ECO:0000313" key="7">
    <source>
        <dbReference type="Proteomes" id="UP000886520"/>
    </source>
</evidence>
<dbReference type="AlphaFoldDB" id="A0A9D4UDG7"/>
<sequence length="239" mass="25636">QIAAPGVIRATAGVEVVRAHTHTHTHTERERERERERELGGGGGGGGREREMACRGQVLSIMLLLSAAALLSAPQAEAAARKLIKNKIPTFEVYNVLSIQGANSTQGYNTLRCGGSQVREAEIQFGDIFCFDMPLLKKKDVDSELLGRVQGTFTVSQLTGGRVFVTETFIVNGTSLPYKGGFSAIGIEDIGVLSSKPITGGTGDYELVTGDAFTTPLGGVSIDEFGNAVFWFLYKFIFA</sequence>
<evidence type="ECO:0000256" key="4">
    <source>
        <dbReference type="RuleBase" id="RU363099"/>
    </source>
</evidence>
<reference evidence="6" key="1">
    <citation type="submission" date="2021-01" db="EMBL/GenBank/DDBJ databases">
        <title>Adiantum capillus-veneris genome.</title>
        <authorList>
            <person name="Fang Y."/>
            <person name="Liao Q."/>
        </authorList>
    </citation>
    <scope>NUCLEOTIDE SEQUENCE</scope>
    <source>
        <strain evidence="6">H3</strain>
        <tissue evidence="6">Leaf</tissue>
    </source>
</reference>
<organism evidence="6 7">
    <name type="scientific">Adiantum capillus-veneris</name>
    <name type="common">Maidenhair fern</name>
    <dbReference type="NCBI Taxonomy" id="13818"/>
    <lineage>
        <taxon>Eukaryota</taxon>
        <taxon>Viridiplantae</taxon>
        <taxon>Streptophyta</taxon>
        <taxon>Embryophyta</taxon>
        <taxon>Tracheophyta</taxon>
        <taxon>Polypodiopsida</taxon>
        <taxon>Polypodiidae</taxon>
        <taxon>Polypodiales</taxon>
        <taxon>Pteridineae</taxon>
        <taxon>Pteridaceae</taxon>
        <taxon>Vittarioideae</taxon>
        <taxon>Adiantum</taxon>
    </lineage>
</organism>
<gene>
    <name evidence="6" type="ORF">GOP47_0020347</name>
</gene>
<feature type="compositionally biased region" description="Basic and acidic residues" evidence="5">
    <location>
        <begin position="25"/>
        <end position="39"/>
    </location>
</feature>
<proteinExistence type="inferred from homology"/>
<dbReference type="PANTHER" id="PTHR47586:SF1">
    <property type="entry name" value="DIRIGENT PROTEIN"/>
    <property type="match status" value="1"/>
</dbReference>
<keyword evidence="7" id="KW-1185">Reference proteome</keyword>
<comment type="subcellular location">
    <subcellularLocation>
        <location evidence="4">Secreted</location>
        <location evidence="4">Extracellular space</location>
        <location evidence="4">Apoplast</location>
    </subcellularLocation>
</comment>
<dbReference type="InterPro" id="IPR044859">
    <property type="entry name" value="Allene_oxi_cyc_Dirigent"/>
</dbReference>
<dbReference type="GO" id="GO:0009699">
    <property type="term" value="P:phenylpropanoid biosynthetic process"/>
    <property type="evidence" value="ECO:0007669"/>
    <property type="project" value="UniProtKB-ARBA"/>
</dbReference>
<comment type="caution">
    <text evidence="6">The sequence shown here is derived from an EMBL/GenBank/DDBJ whole genome shotgun (WGS) entry which is preliminary data.</text>
</comment>
<comment type="similarity">
    <text evidence="1 4">Belongs to the plant dirigent protein family.</text>
</comment>
<dbReference type="PANTHER" id="PTHR47586">
    <property type="entry name" value="DIRIGENT PROTEIN"/>
    <property type="match status" value="1"/>
</dbReference>
<protein>
    <recommendedName>
        <fullName evidence="4">Dirigent protein</fullName>
    </recommendedName>
</protein>
<comment type="function">
    <text evidence="4">Dirigent proteins impart stereoselectivity on the phenoxy radical-coupling reaction, yielding optically active lignans from two molecules of coniferyl alcohol in the biosynthesis of lignans, flavonolignans, and alkaloids and thus plays a central role in plant secondary metabolism.</text>
</comment>
<feature type="non-terminal residue" evidence="6">
    <location>
        <position position="1"/>
    </location>
</feature>
<dbReference type="Pfam" id="PF03018">
    <property type="entry name" value="Dirigent"/>
    <property type="match status" value="1"/>
</dbReference>
<comment type="subunit">
    <text evidence="2 4">Homodimer.</text>
</comment>
<evidence type="ECO:0000256" key="2">
    <source>
        <dbReference type="ARBA" id="ARBA00011738"/>
    </source>
</evidence>
<evidence type="ECO:0000256" key="3">
    <source>
        <dbReference type="ARBA" id="ARBA00022525"/>
    </source>
</evidence>
<evidence type="ECO:0000256" key="1">
    <source>
        <dbReference type="ARBA" id="ARBA00010746"/>
    </source>
</evidence>
<dbReference type="InterPro" id="IPR004265">
    <property type="entry name" value="Dirigent"/>
</dbReference>
<keyword evidence="3 4" id="KW-0964">Secreted</keyword>
<accession>A0A9D4UDG7</accession>